<accession>A0A2M7K9T7</accession>
<dbReference type="Proteomes" id="UP000231493">
    <property type="component" value="Unassembled WGS sequence"/>
</dbReference>
<evidence type="ECO:0000313" key="3">
    <source>
        <dbReference type="Proteomes" id="UP000230646"/>
    </source>
</evidence>
<evidence type="ECO:0000313" key="4">
    <source>
        <dbReference type="Proteomes" id="UP000231493"/>
    </source>
</evidence>
<evidence type="ECO:0000313" key="1">
    <source>
        <dbReference type="EMBL" id="PIX34886.1"/>
    </source>
</evidence>
<accession>A0A2M7PQ18</accession>
<dbReference type="AlphaFoldDB" id="A0A2M7PQ18"/>
<sequence>MLEDDIAPIVKAVDGAHVYLPVAYNKITEEITNYATLTGNEITANQFEFFNLDNNKSVMIINNKKLSTYLENLL</sequence>
<dbReference type="Proteomes" id="UP000230646">
    <property type="component" value="Unassembled WGS sequence"/>
</dbReference>
<reference evidence="1" key="2">
    <citation type="submission" date="2017-09" db="EMBL/GenBank/DDBJ databases">
        <title>Depth-based differentiation of microbial function through sediment-hosted aquifers and enrichment of novel symbionts in the deep terrestrial subsurface.</title>
        <authorList>
            <person name="Probst A.J."/>
            <person name="Ladd B."/>
            <person name="Jarett J.K."/>
            <person name="Geller-Mcgrath D.E."/>
            <person name="Sieber C.M.K."/>
            <person name="Emerson J.B."/>
            <person name="Anantharaman K."/>
            <person name="Thomas B.C."/>
            <person name="Malmstrom R."/>
            <person name="Stieglmeier M."/>
            <person name="Klingl A."/>
            <person name="Woyke T."/>
            <person name="Ryan C.M."/>
            <person name="Banfield J.F."/>
        </authorList>
    </citation>
    <scope>NUCLEOTIDE SEQUENCE</scope>
    <source>
        <strain evidence="1">CG_4_8_14_3_um_filter_34_18</strain>
    </source>
</reference>
<dbReference type="EMBL" id="PFKO01000174">
    <property type="protein sequence ID" value="PIY32723.1"/>
    <property type="molecule type" value="Genomic_DNA"/>
</dbReference>
<protein>
    <submittedName>
        <fullName evidence="2">Uncharacterized protein</fullName>
    </submittedName>
</protein>
<dbReference type="EMBL" id="PFIP01000040">
    <property type="protein sequence ID" value="PIX34886.1"/>
    <property type="molecule type" value="Genomic_DNA"/>
</dbReference>
<evidence type="ECO:0000313" key="2">
    <source>
        <dbReference type="EMBL" id="PIY32723.1"/>
    </source>
</evidence>
<dbReference type="RefSeq" id="WP_406607463.1">
    <property type="nucleotide sequence ID" value="NZ_PFKO01000174.1"/>
</dbReference>
<reference evidence="3 4" key="1">
    <citation type="submission" date="2017-09" db="EMBL/GenBank/DDBJ databases">
        <title>Depth-based differentiation of microbial function through sediment-hosted aquifers and enrichment of novel symbionts in the deep terrestrial subsurface.</title>
        <authorList>
            <person name="Probst A.J."/>
            <person name="Ladd B."/>
            <person name="Jarett J.K."/>
            <person name="Geller-Mcgrath D.E."/>
            <person name="Sieber C.M."/>
            <person name="Emerson J.B."/>
            <person name="Anantharaman K."/>
            <person name="Thomas B.C."/>
            <person name="Malmstrom R."/>
            <person name="Stieglmeier M."/>
            <person name="Klingl A."/>
            <person name="Woyke T."/>
            <person name="Ryan C.M."/>
            <person name="Banfield J.F."/>
        </authorList>
    </citation>
    <scope>NUCLEOTIDE SEQUENCE [LARGE SCALE GENOMIC DNA]</scope>
    <source>
        <strain evidence="2">CG_4_10_14_3_um_filter_34_13</strain>
    </source>
</reference>
<organism evidence="2 3">
    <name type="scientific">Candidatus Infernicultor aquiphilus</name>
    <dbReference type="NCBI Taxonomy" id="1805029"/>
    <lineage>
        <taxon>Bacteria</taxon>
        <taxon>Pseudomonadati</taxon>
        <taxon>Atribacterota</taxon>
        <taxon>Candidatus Phoenicimicrobiia</taxon>
        <taxon>Candidatus Pheonicimicrobiales</taxon>
        <taxon>Candidatus Phoenicimicrobiaceae</taxon>
        <taxon>Candidatus Infernicultor</taxon>
    </lineage>
</organism>
<comment type="caution">
    <text evidence="2">The sequence shown here is derived from an EMBL/GenBank/DDBJ whole genome shotgun (WGS) entry which is preliminary data.</text>
</comment>
<gene>
    <name evidence="2" type="ORF">COZ07_04800</name>
    <name evidence="1" type="ORF">COZ58_02255</name>
</gene>
<name>A0A2M7PQ18_9BACT</name>
<proteinExistence type="predicted"/>